<protein>
    <submittedName>
        <fullName evidence="1">Sulfate transporter 4.1</fullName>
    </submittedName>
</protein>
<evidence type="ECO:0000313" key="2">
    <source>
        <dbReference type="Proteomes" id="UP001497700"/>
    </source>
</evidence>
<name>A0ACB9ZHT2_9PEZI</name>
<reference evidence="1 2" key="1">
    <citation type="journal article" date="2022" name="New Phytol.">
        <title>Ecological generalism drives hyperdiversity of secondary metabolite gene clusters in xylarialean endophytes.</title>
        <authorList>
            <person name="Franco M.E.E."/>
            <person name="Wisecaver J.H."/>
            <person name="Arnold A.E."/>
            <person name="Ju Y.M."/>
            <person name="Slot J.C."/>
            <person name="Ahrendt S."/>
            <person name="Moore L.P."/>
            <person name="Eastman K.E."/>
            <person name="Scott K."/>
            <person name="Konkel Z."/>
            <person name="Mondo S.J."/>
            <person name="Kuo A."/>
            <person name="Hayes R.D."/>
            <person name="Haridas S."/>
            <person name="Andreopoulos B."/>
            <person name="Riley R."/>
            <person name="LaButti K."/>
            <person name="Pangilinan J."/>
            <person name="Lipzen A."/>
            <person name="Amirebrahimi M."/>
            <person name="Yan J."/>
            <person name="Adam C."/>
            <person name="Keymanesh K."/>
            <person name="Ng V."/>
            <person name="Louie K."/>
            <person name="Northen T."/>
            <person name="Drula E."/>
            <person name="Henrissat B."/>
            <person name="Hsieh H.M."/>
            <person name="Youens-Clark K."/>
            <person name="Lutzoni F."/>
            <person name="Miadlikowska J."/>
            <person name="Eastwood D.C."/>
            <person name="Hamelin R.C."/>
            <person name="Grigoriev I.V."/>
            <person name="U'Ren J.M."/>
        </authorList>
    </citation>
    <scope>NUCLEOTIDE SEQUENCE [LARGE SCALE GENOMIC DNA]</scope>
    <source>
        <strain evidence="1 2">CBS 119005</strain>
    </source>
</reference>
<keyword evidence="2" id="KW-1185">Reference proteome</keyword>
<organism evidence="1 2">
    <name type="scientific">Hypoxylon rubiginosum</name>
    <dbReference type="NCBI Taxonomy" id="110542"/>
    <lineage>
        <taxon>Eukaryota</taxon>
        <taxon>Fungi</taxon>
        <taxon>Dikarya</taxon>
        <taxon>Ascomycota</taxon>
        <taxon>Pezizomycotina</taxon>
        <taxon>Sordariomycetes</taxon>
        <taxon>Xylariomycetidae</taxon>
        <taxon>Xylariales</taxon>
        <taxon>Hypoxylaceae</taxon>
        <taxon>Hypoxylon</taxon>
    </lineage>
</organism>
<gene>
    <name evidence="1" type="ORF">F4820DRAFT_455306</name>
</gene>
<accession>A0ACB9ZHT2</accession>
<evidence type="ECO:0000313" key="1">
    <source>
        <dbReference type="EMBL" id="KAI4870508.1"/>
    </source>
</evidence>
<dbReference type="EMBL" id="MU393424">
    <property type="protein sequence ID" value="KAI4870508.1"/>
    <property type="molecule type" value="Genomic_DNA"/>
</dbReference>
<comment type="caution">
    <text evidence="1">The sequence shown here is derived from an EMBL/GenBank/DDBJ whole genome shotgun (WGS) entry which is preliminary data.</text>
</comment>
<sequence length="694" mass="75640">MERHVAAVKEEFRTDVTLNRVAKFARTVPGKLPSASKQYLLDKLPIIQWLPRYSPSWLIQDFMAGLTIGVLLIPQGLAYAKIATIPIENGLYSCWVPAAVMVFMGTSKDLSTGPTSILGLLTAEIIRDLKNEYTPTDISSAVAMMVGIWSLLIGLLGLGFLLDYVSIPVLTGFISATAFVIGMGQVDSLVGLDDVPDGAFNQLANILRRLPHWDGPTCGIGFGTVVVLLILQKIGQKWGNKHFAIRYMSSSRAIIVMVIFTLISYLVNKDRDEYLWSISEVSTHGIQTPKAPGAVLLSKVIARSIAPLVACTLEHQAVGKAFARRNHYSIDQTQEFNYLGVTNIVNSFFGVMPVGGAISRTAVNSECHVRSPLNGAVTAGFIILTLYVFSPALYWLPSSTLAAIIIMAVIHLFGPLSLIWRYWRISLADFIACMVAFWVTIFVSAEIGIGAAAGWSVAWTLLRSAFVTPTIHASRTADASGTLQPLARVFSTTTTLTTTQTQQQPPQQTQNTGSMTENAGGPAIPDDTVVIRFGDSLFFPNANRNKVEALEAVQLVYPSVQSPRYGAEAERSWSVAAERRLERLRAARGIVMRQMPLAVVVWDFGTVPFVDATGITALAELKDDVRRQLGLGVQVRVVGMAPAVRRRFARAGWKLADADGLLDGGADVVYPSLERAIWDERDHDSLKGVTTEKS</sequence>
<proteinExistence type="predicted"/>
<dbReference type="Proteomes" id="UP001497700">
    <property type="component" value="Unassembled WGS sequence"/>
</dbReference>